<dbReference type="GO" id="GO:0019068">
    <property type="term" value="P:virion assembly"/>
    <property type="evidence" value="ECO:0007669"/>
    <property type="project" value="InterPro"/>
</dbReference>
<dbReference type="GO" id="GO:0005198">
    <property type="term" value="F:structural molecule activity"/>
    <property type="evidence" value="ECO:0007669"/>
    <property type="project" value="InterPro"/>
</dbReference>
<evidence type="ECO:0000313" key="1">
    <source>
        <dbReference type="EMBL" id="QBY29086.1"/>
    </source>
</evidence>
<dbReference type="EMBL" id="CP038008">
    <property type="protein sequence ID" value="QBY29086.1"/>
    <property type="molecule type" value="Genomic_DNA"/>
</dbReference>
<dbReference type="Pfam" id="PF05136">
    <property type="entry name" value="Phage_portal_2"/>
    <property type="match status" value="1"/>
</dbReference>
<dbReference type="OMA" id="NEINIYR"/>
<dbReference type="RefSeq" id="WP_012906774.1">
    <property type="nucleotide sequence ID" value="NZ_CAJTBI010000018.1"/>
</dbReference>
<organism evidence="1">
    <name type="scientific">Citrobacter rodentium</name>
    <dbReference type="NCBI Taxonomy" id="67825"/>
    <lineage>
        <taxon>Bacteria</taxon>
        <taxon>Pseudomonadati</taxon>
        <taxon>Pseudomonadota</taxon>
        <taxon>Gammaproteobacteria</taxon>
        <taxon>Enterobacterales</taxon>
        <taxon>Enterobacteriaceae</taxon>
        <taxon>Citrobacter</taxon>
    </lineage>
</organism>
<proteinExistence type="predicted"/>
<sequence length="547" mass="61465">MNKVQILGVDGRPLAPSRPSYTALTGGSRVPYDAADSFSDQLANWQPALWSPDNEINIYRDRIVSRVRDLARNDGWASGSITRVLDNAVGANYRPIMKPDYRMLALMTGNKAFDATWADEYGKVLEAHWRTWANDPGRYCDVERKQTVSQMLRLGFRHKLLDGDALAVLQYRLDRLGPGRGRYATTVQIVDPDRLSNPQQNFDMPHIRGGVELDDDGAPVAYHIRQAHIGDWWSGEKTLTWERIPRETYWGRPHVVHDYDHERGAQHRGNGILTPVVQRLKMLIKYDQSELEAAILNSIFGAYIESPYDPEMVQAAMGESYDDTSLGAYQDGRIGFHSDRRLTLQNGARMPILYPGEKIATVNAARPHSNFEVFEAAALRNIAAATGLSTQQVTQDWSDVNYSSARSAMLEAWKTLTRRRDDFAVGFAQPILSAFVEEVHDTEDLPLPAGAPDFIEARAAYTRARWMGPGRGWVDPVAEKKGAILGLDAGMSTLEMEVAENVGEDWEEIMDQRKREIDACRERGIPLPSWAQADTFASETITDPEEK</sequence>
<gene>
    <name evidence="1" type="ORF">E2R62_09575</name>
</gene>
<dbReference type="InterPro" id="IPR006429">
    <property type="entry name" value="Phage_lambda_portal"/>
</dbReference>
<protein>
    <submittedName>
        <fullName evidence="1">Phage portal protein</fullName>
    </submittedName>
</protein>
<dbReference type="AlphaFoldDB" id="A0A482PMX7"/>
<accession>A0A482PMX7</accession>
<reference evidence="1" key="1">
    <citation type="submission" date="2019-03" db="EMBL/GenBank/DDBJ databases">
        <title>Complete genome sequence of enteropathogenic Citrobacter rodentium strain DBS100.</title>
        <authorList>
            <person name="Popov G."/>
            <person name="Fiebig A."/>
            <person name="Shideler S."/>
            <person name="Coombes B."/>
            <person name="Savchenko A."/>
        </authorList>
    </citation>
    <scope>NUCLEOTIDE SEQUENCE</scope>
    <source>
        <strain evidence="1">DBS100</strain>
    </source>
</reference>
<name>A0A482PMX7_CITRO</name>
<dbReference type="NCBIfam" id="TIGR01539">
    <property type="entry name" value="portal_lambda"/>
    <property type="match status" value="1"/>
</dbReference>